<keyword evidence="5 9" id="KW-0808">Transferase</keyword>
<evidence type="ECO:0000256" key="2">
    <source>
        <dbReference type="ARBA" id="ARBA00005879"/>
    </source>
</evidence>
<evidence type="ECO:0000256" key="5">
    <source>
        <dbReference type="ARBA" id="ARBA00022679"/>
    </source>
</evidence>
<accession>Q2S8A7</accession>
<dbReference type="InterPro" id="IPR006364">
    <property type="entry name" value="CobI/CbiL/CobIJ_dom"/>
</dbReference>
<dbReference type="NCBIfam" id="TIGR01467">
    <property type="entry name" value="cobI_cbiL"/>
    <property type="match status" value="1"/>
</dbReference>
<dbReference type="Proteomes" id="UP000000238">
    <property type="component" value="Chromosome"/>
</dbReference>
<dbReference type="PIRSF" id="PIRSF036427">
    <property type="entry name" value="Precrrn-2_mtase"/>
    <property type="match status" value="1"/>
</dbReference>
<dbReference type="HOGENOM" id="CLU_076014_1_1_6"/>
<dbReference type="EMBL" id="CP000155">
    <property type="protein sequence ID" value="ABC33117.1"/>
    <property type="molecule type" value="Genomic_DNA"/>
</dbReference>
<dbReference type="SUPFAM" id="SSF53790">
    <property type="entry name" value="Tetrapyrrole methylase"/>
    <property type="match status" value="1"/>
</dbReference>
<dbReference type="Gene3D" id="3.40.1010.10">
    <property type="entry name" value="Cobalt-precorrin-4 Transmethylase, Domain 1"/>
    <property type="match status" value="1"/>
</dbReference>
<dbReference type="CDD" id="cd11645">
    <property type="entry name" value="Precorrin_2_C20_MT"/>
    <property type="match status" value="1"/>
</dbReference>
<sequence length="240" mass="25943">MTTSISTGVFFGVGVGPGDPELLTLKAVRRLQQADALAYIVNSDGHSLAKQIAAPHLRAGAQIELPIRIEMCSDRRQAEQAYDEAAASIARLLDQGQDVAFLCEGDPLFYGSFAYLLARLAPKYPCVAIPGISSPQAASAATLLPLALQHENLAVISARCPDAELLDALSRFDNLAILKGGRKRSRVLELIAATGRTRDAVYLEHLTQTQQRVVRDVTTLDDEPGPYFSLFLVCRRKGAP</sequence>
<dbReference type="InterPro" id="IPR014777">
    <property type="entry name" value="4pyrrole_Mease_sub1"/>
</dbReference>
<evidence type="ECO:0000259" key="8">
    <source>
        <dbReference type="Pfam" id="PF00590"/>
    </source>
</evidence>
<proteinExistence type="inferred from homology"/>
<protein>
    <submittedName>
        <fullName evidence="9">Precorrin-2 C20-methyltransferase</fullName>
        <ecNumber evidence="9">2.1.1.130</ecNumber>
    </submittedName>
</protein>
<evidence type="ECO:0000256" key="4">
    <source>
        <dbReference type="ARBA" id="ARBA00022603"/>
    </source>
</evidence>
<evidence type="ECO:0000256" key="3">
    <source>
        <dbReference type="ARBA" id="ARBA00022573"/>
    </source>
</evidence>
<dbReference type="GO" id="GO:0009236">
    <property type="term" value="P:cobalamin biosynthetic process"/>
    <property type="evidence" value="ECO:0007669"/>
    <property type="project" value="UniProtKB-UniRule"/>
</dbReference>
<dbReference type="UniPathway" id="UPA00148"/>
<dbReference type="PANTHER" id="PTHR43467:SF2">
    <property type="entry name" value="COBALT-PRECORRIN-2 C(20)-METHYLTRANSFERASE"/>
    <property type="match status" value="1"/>
</dbReference>
<dbReference type="GO" id="GO:0030788">
    <property type="term" value="F:precorrin-2 C20-methyltransferase activity"/>
    <property type="evidence" value="ECO:0007669"/>
    <property type="project" value="UniProtKB-EC"/>
</dbReference>
<dbReference type="Pfam" id="PF00590">
    <property type="entry name" value="TP_methylase"/>
    <property type="match status" value="1"/>
</dbReference>
<dbReference type="AlphaFoldDB" id="Q2S8A7"/>
<evidence type="ECO:0000313" key="9">
    <source>
        <dbReference type="EMBL" id="ABC33117.1"/>
    </source>
</evidence>
<keyword evidence="10" id="KW-1185">Reference proteome</keyword>
<feature type="domain" description="Tetrapyrrole methylase" evidence="8">
    <location>
        <begin position="10"/>
        <end position="216"/>
    </location>
</feature>
<dbReference type="EC" id="2.1.1.130" evidence="9"/>
<dbReference type="OrthoDB" id="9804789at2"/>
<evidence type="ECO:0000313" key="10">
    <source>
        <dbReference type="Proteomes" id="UP000000238"/>
    </source>
</evidence>
<evidence type="ECO:0000256" key="6">
    <source>
        <dbReference type="ARBA" id="ARBA00022691"/>
    </source>
</evidence>
<dbReference type="eggNOG" id="COG2243">
    <property type="taxonomic scope" value="Bacteria"/>
</dbReference>
<keyword evidence="6" id="KW-0949">S-adenosyl-L-methionine</keyword>
<gene>
    <name evidence="9" type="primary">cobI</name>
    <name evidence="9" type="ordered locus">HCH_06475</name>
</gene>
<dbReference type="STRING" id="349521.HCH_06475"/>
<reference evidence="9 10" key="1">
    <citation type="journal article" date="2005" name="Nucleic Acids Res.">
        <title>Genomic blueprint of Hahella chejuensis, a marine microbe producing an algicidal agent.</title>
        <authorList>
            <person name="Jeong H."/>
            <person name="Yim J.H."/>
            <person name="Lee C."/>
            <person name="Choi S.-H."/>
            <person name="Park Y.K."/>
            <person name="Yoon S.H."/>
            <person name="Hur C.-G."/>
            <person name="Kang H.-Y."/>
            <person name="Kim D."/>
            <person name="Lee H.H."/>
            <person name="Park K.H."/>
            <person name="Park S.-H."/>
            <person name="Park H.-S."/>
            <person name="Lee H.K."/>
            <person name="Oh T.K."/>
            <person name="Kim J.F."/>
        </authorList>
    </citation>
    <scope>NUCLEOTIDE SEQUENCE [LARGE SCALE GENOMIC DNA]</scope>
    <source>
        <strain evidence="9 10">KCTC 2396</strain>
    </source>
</reference>
<comment type="similarity">
    <text evidence="2 7">Belongs to the precorrin methyltransferase family.</text>
</comment>
<keyword evidence="4 9" id="KW-0489">Methyltransferase</keyword>
<name>Q2S8A7_HAHCH</name>
<organism evidence="9 10">
    <name type="scientific">Hahella chejuensis (strain KCTC 2396)</name>
    <dbReference type="NCBI Taxonomy" id="349521"/>
    <lineage>
        <taxon>Bacteria</taxon>
        <taxon>Pseudomonadati</taxon>
        <taxon>Pseudomonadota</taxon>
        <taxon>Gammaproteobacteria</taxon>
        <taxon>Oceanospirillales</taxon>
        <taxon>Hahellaceae</taxon>
        <taxon>Hahella</taxon>
    </lineage>
</organism>
<dbReference type="InterPro" id="IPR035996">
    <property type="entry name" value="4pyrrol_Methylase_sf"/>
</dbReference>
<dbReference type="PANTHER" id="PTHR43467">
    <property type="entry name" value="COBALT-PRECORRIN-2 C(20)-METHYLTRANSFERASE"/>
    <property type="match status" value="1"/>
</dbReference>
<evidence type="ECO:0000256" key="1">
    <source>
        <dbReference type="ARBA" id="ARBA00004953"/>
    </source>
</evidence>
<dbReference type="InterPro" id="IPR000878">
    <property type="entry name" value="4pyrrol_Mease"/>
</dbReference>
<keyword evidence="3" id="KW-0169">Cobalamin biosynthesis</keyword>
<dbReference type="InterPro" id="IPR012382">
    <property type="entry name" value="CobI/CbiL"/>
</dbReference>
<dbReference type="Gene3D" id="3.30.950.10">
    <property type="entry name" value="Methyltransferase, Cobalt-precorrin-4 Transmethylase, Domain 2"/>
    <property type="match status" value="1"/>
</dbReference>
<dbReference type="InterPro" id="IPR014776">
    <property type="entry name" value="4pyrrole_Mease_sub2"/>
</dbReference>
<evidence type="ECO:0000256" key="7">
    <source>
        <dbReference type="PIRNR" id="PIRNR036427"/>
    </source>
</evidence>
<dbReference type="GO" id="GO:0032259">
    <property type="term" value="P:methylation"/>
    <property type="evidence" value="ECO:0007669"/>
    <property type="project" value="UniProtKB-KW"/>
</dbReference>
<comment type="pathway">
    <text evidence="1">Cofactor biosynthesis; adenosylcobalamin biosynthesis.</text>
</comment>
<dbReference type="RefSeq" id="WP_011400169.1">
    <property type="nucleotide sequence ID" value="NC_007645.1"/>
</dbReference>
<dbReference type="KEGG" id="hch:HCH_06475"/>